<feature type="region of interest" description="Disordered" evidence="1">
    <location>
        <begin position="1"/>
        <end position="50"/>
    </location>
</feature>
<dbReference type="GeneID" id="107463947"/>
<accession>A0A6P5MSH7</accession>
<organism evidence="2 3">
    <name type="scientific">Arachis duranensis</name>
    <name type="common">Wild peanut</name>
    <dbReference type="NCBI Taxonomy" id="130453"/>
    <lineage>
        <taxon>Eukaryota</taxon>
        <taxon>Viridiplantae</taxon>
        <taxon>Streptophyta</taxon>
        <taxon>Embryophyta</taxon>
        <taxon>Tracheophyta</taxon>
        <taxon>Spermatophyta</taxon>
        <taxon>Magnoliopsida</taxon>
        <taxon>eudicotyledons</taxon>
        <taxon>Gunneridae</taxon>
        <taxon>Pentapetalae</taxon>
        <taxon>rosids</taxon>
        <taxon>fabids</taxon>
        <taxon>Fabales</taxon>
        <taxon>Fabaceae</taxon>
        <taxon>Papilionoideae</taxon>
        <taxon>50 kb inversion clade</taxon>
        <taxon>dalbergioids sensu lato</taxon>
        <taxon>Dalbergieae</taxon>
        <taxon>Pterocarpus clade</taxon>
        <taxon>Arachis</taxon>
    </lineage>
</organism>
<protein>
    <submittedName>
        <fullName evidence="3">Uncharacterized protein LOC107463947 isoform X1</fullName>
    </submittedName>
</protein>
<evidence type="ECO:0000256" key="1">
    <source>
        <dbReference type="SAM" id="MobiDB-lite"/>
    </source>
</evidence>
<dbReference type="PANTHER" id="PTHR37238">
    <property type="entry name" value="OS05G0532500 PROTEIN"/>
    <property type="match status" value="1"/>
</dbReference>
<feature type="region of interest" description="Disordered" evidence="1">
    <location>
        <begin position="124"/>
        <end position="162"/>
    </location>
</feature>
<dbReference type="RefSeq" id="XP_020987754.1">
    <property type="nucleotide sequence ID" value="XM_021132095.2"/>
</dbReference>
<feature type="region of interest" description="Disordered" evidence="1">
    <location>
        <begin position="242"/>
        <end position="263"/>
    </location>
</feature>
<evidence type="ECO:0000313" key="2">
    <source>
        <dbReference type="Proteomes" id="UP000515211"/>
    </source>
</evidence>
<reference evidence="2" key="1">
    <citation type="journal article" date="2016" name="Nat. Genet.">
        <title>The genome sequences of Arachis duranensis and Arachis ipaensis, the diploid ancestors of cultivated peanut.</title>
        <authorList>
            <person name="Bertioli D.J."/>
            <person name="Cannon S.B."/>
            <person name="Froenicke L."/>
            <person name="Huang G."/>
            <person name="Farmer A.D."/>
            <person name="Cannon E.K."/>
            <person name="Liu X."/>
            <person name="Gao D."/>
            <person name="Clevenger J."/>
            <person name="Dash S."/>
            <person name="Ren L."/>
            <person name="Moretzsohn M.C."/>
            <person name="Shirasawa K."/>
            <person name="Huang W."/>
            <person name="Vidigal B."/>
            <person name="Abernathy B."/>
            <person name="Chu Y."/>
            <person name="Niederhuth C.E."/>
            <person name="Umale P."/>
            <person name="Araujo A.C."/>
            <person name="Kozik A."/>
            <person name="Kim K.D."/>
            <person name="Burow M.D."/>
            <person name="Varshney R.K."/>
            <person name="Wang X."/>
            <person name="Zhang X."/>
            <person name="Barkley N."/>
            <person name="Guimaraes P.M."/>
            <person name="Isobe S."/>
            <person name="Guo B."/>
            <person name="Liao B."/>
            <person name="Stalker H.T."/>
            <person name="Schmitz R.J."/>
            <person name="Scheffler B.E."/>
            <person name="Leal-Bertioli S.C."/>
            <person name="Xun X."/>
            <person name="Jackson S.A."/>
            <person name="Michelmore R."/>
            <person name="Ozias-Akins P."/>
        </authorList>
    </citation>
    <scope>NUCLEOTIDE SEQUENCE [LARGE SCALE GENOMIC DNA]</scope>
    <source>
        <strain evidence="2">cv. V14167</strain>
    </source>
</reference>
<dbReference type="PANTHER" id="PTHR37238:SF1">
    <property type="entry name" value="OS05G0532500 PROTEIN"/>
    <property type="match status" value="1"/>
</dbReference>
<reference evidence="3" key="2">
    <citation type="submission" date="2025-08" db="UniProtKB">
        <authorList>
            <consortium name="RefSeq"/>
        </authorList>
    </citation>
    <scope>IDENTIFICATION</scope>
    <source>
        <tissue evidence="3">Whole plant</tissue>
    </source>
</reference>
<dbReference type="AlphaFoldDB" id="A0A6P5MSH7"/>
<sequence length="481" mass="53320">MMKARNPLTDLSNNHNRTAPPPTTTMKMKMKKNNKKIESENSNGGESLKDEQEDNALDHLLLVQSNLSSLLHQQVDELVVQAFKVKNLSNEGRKEIKCFSDFLSDMHSSLKPWVTRFQNVLSSPSVELKSKPPQALKGNSVSSDDSDESNVSESLEEPTMDSLISPSPLVSWHANCTIQRGRQMFMLTPLPISKKLSSKFREPSKSEFNKLASTNDVGTSTFLAVSRNMNDLLDSVVVKSTPAKPAPSLANEEANNQEPKRDSSILVMMTPRFRMSPPKSCVLLEPISEIHHLGDIKSRKSTPFPLGIHYSDSEDSESPSSGNDALQGLALKSPEVKETQKIPKSGIGKKIIEASPCWLTSPPKSCVLLEPLDEKSMDMENADNESSIQISDLVLSHQISKLKDEVGHGLSRIENTPMWREPQSTFRTGKHPGENTLKKELWTKFEAASSYGFQPKLPAVEKDAPKGFLDLLEEASCDELK</sequence>
<keyword evidence="2" id="KW-1185">Reference proteome</keyword>
<feature type="compositionally biased region" description="Acidic residues" evidence="1">
    <location>
        <begin position="144"/>
        <end position="159"/>
    </location>
</feature>
<name>A0A6P5MSH7_ARADU</name>
<evidence type="ECO:0000313" key="3">
    <source>
        <dbReference type="RefSeq" id="XP_020987754.1"/>
    </source>
</evidence>
<feature type="region of interest" description="Disordered" evidence="1">
    <location>
        <begin position="307"/>
        <end position="326"/>
    </location>
</feature>
<dbReference type="Proteomes" id="UP000515211">
    <property type="component" value="Chromosome 9"/>
</dbReference>
<proteinExistence type="predicted"/>
<gene>
    <name evidence="3" type="primary">LOC107463947</name>
</gene>